<evidence type="ECO:0000256" key="2">
    <source>
        <dbReference type="ARBA" id="ARBA00022833"/>
    </source>
</evidence>
<dbReference type="CDD" id="cd00067">
    <property type="entry name" value="GAL4"/>
    <property type="match status" value="1"/>
</dbReference>
<dbReference type="PANTHER" id="PTHR47660">
    <property type="entry name" value="TRANSCRIPTION FACTOR WITH C2H2 AND ZN(2)-CYS(6) DNA BINDING DOMAIN (EUROFUNG)-RELATED-RELATED"/>
    <property type="match status" value="1"/>
</dbReference>
<reference evidence="7" key="1">
    <citation type="submission" date="2022-09" db="EMBL/GenBank/DDBJ databases">
        <title>Fusarium specimens isolated from Avocado Roots.</title>
        <authorList>
            <person name="Stajich J."/>
            <person name="Roper C."/>
            <person name="Heimlech-Rivalta G."/>
        </authorList>
    </citation>
    <scope>NUCLEOTIDE SEQUENCE</scope>
    <source>
        <strain evidence="7">CF00136</strain>
    </source>
</reference>
<evidence type="ECO:0000259" key="6">
    <source>
        <dbReference type="PROSITE" id="PS50048"/>
    </source>
</evidence>
<dbReference type="GO" id="GO:0000981">
    <property type="term" value="F:DNA-binding transcription factor activity, RNA polymerase II-specific"/>
    <property type="evidence" value="ECO:0007669"/>
    <property type="project" value="InterPro"/>
</dbReference>
<dbReference type="SUPFAM" id="SSF57701">
    <property type="entry name" value="Zn2/Cys6 DNA-binding domain"/>
    <property type="match status" value="1"/>
</dbReference>
<dbReference type="InterPro" id="IPR001138">
    <property type="entry name" value="Zn2Cys6_DnaBD"/>
</dbReference>
<protein>
    <recommendedName>
        <fullName evidence="6">Zn(2)-C6 fungal-type domain-containing protein</fullName>
    </recommendedName>
</protein>
<name>A0A9W8VCJ0_9HYPO</name>
<evidence type="ECO:0000256" key="1">
    <source>
        <dbReference type="ARBA" id="ARBA00022723"/>
    </source>
</evidence>
<evidence type="ECO:0000256" key="4">
    <source>
        <dbReference type="ARBA" id="ARBA00023163"/>
    </source>
</evidence>
<dbReference type="InterPro" id="IPR036864">
    <property type="entry name" value="Zn2-C6_fun-type_DNA-bd_sf"/>
</dbReference>
<dbReference type="PROSITE" id="PS00463">
    <property type="entry name" value="ZN2_CY6_FUNGAL_1"/>
    <property type="match status" value="1"/>
</dbReference>
<evidence type="ECO:0000256" key="5">
    <source>
        <dbReference type="ARBA" id="ARBA00023242"/>
    </source>
</evidence>
<keyword evidence="4" id="KW-0804">Transcription</keyword>
<dbReference type="SMART" id="SM00066">
    <property type="entry name" value="GAL4"/>
    <property type="match status" value="1"/>
</dbReference>
<keyword evidence="1" id="KW-0479">Metal-binding</keyword>
<dbReference type="PROSITE" id="PS50048">
    <property type="entry name" value="ZN2_CY6_FUNGAL_2"/>
    <property type="match status" value="1"/>
</dbReference>
<dbReference type="AlphaFoldDB" id="A0A9W8VCJ0"/>
<proteinExistence type="predicted"/>
<sequence>MPPSKRSRYSTTRQKACQSCSNAKAKCDRKETCSRCASRGLTCSYPGSESRDTSILLDASEEVLDVQLDLQTPSSVGQAPQAPQTLPQTHAQTPDFTGLELVCPINSDDIKNRWLNSYVPLAGQTVKDYSPSVMNFVYRMLKSYASMVVRDHGVPPFIHSSQVTLTPLSTCFTLARICENPLPGSENVATEILQREMTRLYEQHEEYDVNLLGLFQAYLIYTMVLFFHPNPAMPFLRQAMINLQEIACSTSQQGLVCLAEQQGIRPRWEAWVVAEAKRRTLFTMYFLDNVLSAQDGLPTYIGYELHGLYAPSSKALWQADARREWERRYNSHLVEWVDGTFQLDELWPIPANMTQEDIDQRRKRVDRWLEGVDEYGTMLYAASSCTHGG</sequence>
<feature type="domain" description="Zn(2)-C6 fungal-type" evidence="6">
    <location>
        <begin position="16"/>
        <end position="45"/>
    </location>
</feature>
<keyword evidence="2" id="KW-0862">Zinc</keyword>
<dbReference type="OrthoDB" id="2441642at2759"/>
<keyword evidence="5" id="KW-0539">Nucleus</keyword>
<dbReference type="Proteomes" id="UP001152049">
    <property type="component" value="Unassembled WGS sequence"/>
</dbReference>
<evidence type="ECO:0000313" key="7">
    <source>
        <dbReference type="EMBL" id="KAJ4251910.1"/>
    </source>
</evidence>
<organism evidence="7 8">
    <name type="scientific">Fusarium torreyae</name>
    <dbReference type="NCBI Taxonomy" id="1237075"/>
    <lineage>
        <taxon>Eukaryota</taxon>
        <taxon>Fungi</taxon>
        <taxon>Dikarya</taxon>
        <taxon>Ascomycota</taxon>
        <taxon>Pezizomycotina</taxon>
        <taxon>Sordariomycetes</taxon>
        <taxon>Hypocreomycetidae</taxon>
        <taxon>Hypocreales</taxon>
        <taxon>Nectriaceae</taxon>
        <taxon>Fusarium</taxon>
    </lineage>
</organism>
<keyword evidence="3" id="KW-0805">Transcription regulation</keyword>
<dbReference type="GO" id="GO:0008270">
    <property type="term" value="F:zinc ion binding"/>
    <property type="evidence" value="ECO:0007669"/>
    <property type="project" value="InterPro"/>
</dbReference>
<dbReference type="EMBL" id="JAOQAZ010000027">
    <property type="protein sequence ID" value="KAJ4251910.1"/>
    <property type="molecule type" value="Genomic_DNA"/>
</dbReference>
<dbReference type="PANTHER" id="PTHR47660:SF3">
    <property type="entry name" value="FINGER DOMAIN PROTEIN, PUTATIVE (AFU_ORTHOLOGUE AFUA_4G03310)-RELATED"/>
    <property type="match status" value="1"/>
</dbReference>
<evidence type="ECO:0000313" key="8">
    <source>
        <dbReference type="Proteomes" id="UP001152049"/>
    </source>
</evidence>
<evidence type="ECO:0000256" key="3">
    <source>
        <dbReference type="ARBA" id="ARBA00023015"/>
    </source>
</evidence>
<dbReference type="Gene3D" id="4.10.240.10">
    <property type="entry name" value="Zn(2)-C6 fungal-type DNA-binding domain"/>
    <property type="match status" value="1"/>
</dbReference>
<keyword evidence="8" id="KW-1185">Reference proteome</keyword>
<accession>A0A9W8VCJ0</accession>
<dbReference type="Pfam" id="PF00172">
    <property type="entry name" value="Zn_clus"/>
    <property type="match status" value="1"/>
</dbReference>
<gene>
    <name evidence="7" type="ORF">NW762_011207</name>
</gene>
<comment type="caution">
    <text evidence="7">The sequence shown here is derived from an EMBL/GenBank/DDBJ whole genome shotgun (WGS) entry which is preliminary data.</text>
</comment>